<dbReference type="Pfam" id="PF01758">
    <property type="entry name" value="SBF"/>
    <property type="match status" value="1"/>
</dbReference>
<comment type="subcellular location">
    <subcellularLocation>
        <location evidence="1">Membrane</location>
        <topology evidence="1">Multi-pass membrane protein</topology>
    </subcellularLocation>
</comment>
<evidence type="ECO:0000313" key="7">
    <source>
        <dbReference type="Proteomes" id="UP000228754"/>
    </source>
</evidence>
<name>A0A2A5J367_BACPU</name>
<dbReference type="PANTHER" id="PTHR10361:SF28">
    <property type="entry name" value="P3 PROTEIN-RELATED"/>
    <property type="match status" value="1"/>
</dbReference>
<evidence type="ECO:0000256" key="2">
    <source>
        <dbReference type="ARBA" id="ARBA00022692"/>
    </source>
</evidence>
<comment type="caution">
    <text evidence="6">The sequence shown here is derived from an EMBL/GenBank/DDBJ whole genome shotgun (WGS) entry which is preliminary data.</text>
</comment>
<feature type="transmembrane region" description="Helical" evidence="5">
    <location>
        <begin position="70"/>
        <end position="89"/>
    </location>
</feature>
<organism evidence="6 7">
    <name type="scientific">Bacillus pumilus</name>
    <name type="common">Bacillus mesentericus</name>
    <dbReference type="NCBI Taxonomy" id="1408"/>
    <lineage>
        <taxon>Bacteria</taxon>
        <taxon>Bacillati</taxon>
        <taxon>Bacillota</taxon>
        <taxon>Bacilli</taxon>
        <taxon>Bacillales</taxon>
        <taxon>Bacillaceae</taxon>
        <taxon>Bacillus</taxon>
    </lineage>
</organism>
<dbReference type="PANTHER" id="PTHR10361">
    <property type="entry name" value="SODIUM-BILE ACID COTRANSPORTER"/>
    <property type="match status" value="1"/>
</dbReference>
<dbReference type="Proteomes" id="UP000228754">
    <property type="component" value="Unassembled WGS sequence"/>
</dbReference>
<feature type="transmembrane region" description="Helical" evidence="5">
    <location>
        <begin position="262"/>
        <end position="285"/>
    </location>
</feature>
<feature type="transmembrane region" description="Helical" evidence="5">
    <location>
        <begin position="206"/>
        <end position="224"/>
    </location>
</feature>
<dbReference type="EMBL" id="NKHG01000006">
    <property type="protein sequence ID" value="PCK23431.1"/>
    <property type="molecule type" value="Genomic_DNA"/>
</dbReference>
<feature type="transmembrane region" description="Helical" evidence="5">
    <location>
        <begin position="42"/>
        <end position="63"/>
    </location>
</feature>
<reference evidence="6 7" key="1">
    <citation type="submission" date="2017-06" db="EMBL/GenBank/DDBJ databases">
        <title>Draft Genome Sequence of Bacillus sp Strain 36R Isolated from saline sediment at Atanasia, Sonora, Mexico.</title>
        <authorList>
            <person name="Sanchez Diaz R."/>
            <person name="Quiroz Macias M.E."/>
            <person name="Ibarra Gamez J.C."/>
            <person name="Enciso Ibarra J."/>
            <person name="Gomez Gil B."/>
            <person name="Galaviz Silva L."/>
        </authorList>
    </citation>
    <scope>NUCLEOTIDE SEQUENCE [LARGE SCALE GENOMIC DNA]</scope>
    <source>
        <strain evidence="6 7">36R_ATNSAL</strain>
    </source>
</reference>
<dbReference type="InterPro" id="IPR004710">
    <property type="entry name" value="Bilac:Na_transpt"/>
</dbReference>
<gene>
    <name evidence="6" type="ORF">CEY02_00855</name>
</gene>
<dbReference type="InterPro" id="IPR002657">
    <property type="entry name" value="BilAc:Na_symport/Acr3"/>
</dbReference>
<evidence type="ECO:0000256" key="3">
    <source>
        <dbReference type="ARBA" id="ARBA00022989"/>
    </source>
</evidence>
<evidence type="ECO:0000256" key="4">
    <source>
        <dbReference type="ARBA" id="ARBA00023136"/>
    </source>
</evidence>
<evidence type="ECO:0008006" key="8">
    <source>
        <dbReference type="Google" id="ProtNLM"/>
    </source>
</evidence>
<evidence type="ECO:0000313" key="6">
    <source>
        <dbReference type="EMBL" id="PCK23431.1"/>
    </source>
</evidence>
<dbReference type="GO" id="GO:0016020">
    <property type="term" value="C:membrane"/>
    <property type="evidence" value="ECO:0007669"/>
    <property type="project" value="UniProtKB-SubCell"/>
</dbReference>
<dbReference type="AlphaFoldDB" id="A0A2A5J367"/>
<feature type="transmembrane region" description="Helical" evidence="5">
    <location>
        <begin position="129"/>
        <end position="151"/>
    </location>
</feature>
<proteinExistence type="predicted"/>
<dbReference type="InterPro" id="IPR038770">
    <property type="entry name" value="Na+/solute_symporter_sf"/>
</dbReference>
<keyword evidence="2 5" id="KW-0812">Transmembrane</keyword>
<feature type="transmembrane region" description="Helical" evidence="5">
    <location>
        <begin position="230"/>
        <end position="250"/>
    </location>
</feature>
<keyword evidence="4 5" id="KW-0472">Membrane</keyword>
<feature type="transmembrane region" description="Helical" evidence="5">
    <location>
        <begin position="291"/>
        <end position="311"/>
    </location>
</feature>
<evidence type="ECO:0000256" key="1">
    <source>
        <dbReference type="ARBA" id="ARBA00004141"/>
    </source>
</evidence>
<sequence>MEVAGMLVRLNQVLGRMMPLITPISVLLGVLLASYLKDFTFLVPWVFAVMTFAGSLSATFSALKHTVMHPLPLILTFMILHVLMPLYAWSAGHLLFAGDSMTITGLTLAMVIPTGVSSLIWAAMYKGNVGLTLSIILIDTLLSPFIVPASLSLLVGTQVHMDIVAIMKGLFGMVVLPSILGMLVHQYAKPAVTKTISQTLSPFSKIGLFVVVSINSSVVAPYLRELDAAFFSRAATVFFIAISGYGFAWLIGKAMKCTQGEIVAIVYTGGMRNISAGAVLAISFFPPAVAVPVVIGMLFQQVLAALFGFLLNRFELKAPAVTKSIS</sequence>
<dbReference type="Gene3D" id="1.20.1530.20">
    <property type="match status" value="1"/>
</dbReference>
<evidence type="ECO:0000256" key="5">
    <source>
        <dbReference type="SAM" id="Phobius"/>
    </source>
</evidence>
<keyword evidence="3 5" id="KW-1133">Transmembrane helix</keyword>
<accession>A0A2A5J367</accession>
<feature type="transmembrane region" description="Helical" evidence="5">
    <location>
        <begin position="20"/>
        <end position="36"/>
    </location>
</feature>
<feature type="transmembrane region" description="Helical" evidence="5">
    <location>
        <begin position="163"/>
        <end position="185"/>
    </location>
</feature>
<protein>
    <recommendedName>
        <fullName evidence="8">Bile acid:sodium symporter family protein</fullName>
    </recommendedName>
</protein>
<feature type="transmembrane region" description="Helical" evidence="5">
    <location>
        <begin position="101"/>
        <end position="122"/>
    </location>
</feature>
<dbReference type="OrthoDB" id="1551454at2"/>